<evidence type="ECO:0000256" key="1">
    <source>
        <dbReference type="ARBA" id="ARBA00004141"/>
    </source>
</evidence>
<dbReference type="EMBL" id="MCFL01000400">
    <property type="protein sequence ID" value="ORZ26834.1"/>
    <property type="molecule type" value="Genomic_DNA"/>
</dbReference>
<name>A0A1Y2GYF0_9FUNG</name>
<sequence>MHYVHSSSSSSTATSTFPPTPSSIMSFAMDDRDSPISMLPVEIILDILSLCDASSRLPATSRVTAAEFFRVGAQPHRVWSHRLVFHNPQCDPQLVRASASLDANRGLEMNAWARQVAQIQSHFANYLKLHVPAAEGRFGFAGGMAPPALGGDPGNVVERAGKQGSKTMVTAEFVEWLFRHPQAVVAGMDLVLKLIRIREKSLTEMFPTPEEVGESDGTGTMHVPSAPPPASSTGVASSTAPKRQLLPDALLLVHFFIRTTQLDLLQLTLTRLHTRFPSLATIRLPFSMWSHFMLDNRADLRFRLLSFVQSHHDPDMTYPAFLCFLALLEWSKPTLDVISQVFAQSLDLTAFANLVASQYDQDMFSCMTVNLALLTSPPFTSACVLDILNWFPQHGATVNLDRFPVISAHIRFSYPIFANVLIQYDIRNLGKASAHIRAGLGAMVVKSVIEGHTDLVPVALEHELFSDQLLGQVLREAVLKGNEALVAVLASHCRGNLSLMQAMAVHALNMNEHAEPDPPAAYSALFNMLHTHAIDPNAFLVTYSNHVPPCALSVILFDSPSHGLIFSWNYVDHLHHWFEQAKSLSKVDSAWAVFMSRFIDGYFDSWMRGEQVRVDVVTLACAIRLIGFQFMRGVVGDLDRSSEAEYEQDVDRVTALVARTIEMLRLAQDVEVAAQDSTVTFSLVIPSVFKIMLHQCLTAAATMLTPIPIESLDADVLARSANARSFFLDTLLDLDRSFVLNSIPFGTASTVYVWPRFQEHELESRLSVDTVLGIIRRMAKGKNAQVVSEIFKHLPSSIRDSESFLFGVRELRMSQPPDCWHAMKLGLESAQHRHFPWRHRISFDGSQAVWWSENSQTKPGSHVPPTHSHESIFMSKMHPIIRLKFPPHGSTWFVGLALVGLMALTILPTTVNGVEIRLAASLPFSATDVTDSHVATAIQKYLELSIADVNAEIAGPAGHSVSIKFLDSAAKRANATANVHIAAKEHNAIAVIGDKGSGTTIPMVLNAKALNMHVCSGSATSSKLTDDQFRDTFLRTIAPDEDQVKGLAYYLKYMNWKACVILASTSNYGRSVTFNFIKEAQKLGITIVTTQLVNISDRSPNRTQTLQRAVNAVAETGIRIIMFFGVEAEFLSIAELATTAGIIDDNHVWVASEGVSDFRTMAKSNATIQQWTNGMQWIFPNELIDKQRIKRLVDGAKASLGQDEFEGYGGFYVDCLYALTHMYVNMLNNGIVSADDLTGRRVRKSISDVFVPFKGISGDLELDNNGTRKSSSFSIYSLYKDKTTECFTISNEGTVTELVAPLFYSGKAARVPDRPESAIGFLRFTDVAGWIVLAITGIMAVAIVITTAMILRQWRHPVVKAYHPFGLVMTSLGLLLYLGAIVSWFNEQTVLSCHVGLWATSIGLEVVVLALIMRTYNTWYSSENPIIRRSASHSTSILQVILFLILFIVEFGILTLWTIYAPIEPQPVATITSFSFQCTSVNLATFNAIKWAHNVWLAILLSVLLYLTSTTRFLRTPGHSSRYGHFVAVNYFLCGAIVAVFTSLPLPSFALGTFYIETALVWYSAGFTFAMTHWRILKQLGKPNDRPHHDPHRQNMDSDVSASLSRPMAHGGGVAGPALPTWTPTGNVPPLSPARNRPTWVISPFGSRLRFPFGSSTA</sequence>
<keyword evidence="11" id="KW-1185">Reference proteome</keyword>
<keyword evidence="2 7" id="KW-0812">Transmembrane</keyword>
<dbReference type="Gene3D" id="3.40.50.2300">
    <property type="match status" value="2"/>
</dbReference>
<feature type="domain" description="Receptor ligand binding region" evidence="9">
    <location>
        <begin position="943"/>
        <end position="1278"/>
    </location>
</feature>
<dbReference type="InterPro" id="IPR028082">
    <property type="entry name" value="Peripla_BP_I"/>
</dbReference>
<feature type="compositionally biased region" description="Basic and acidic residues" evidence="6">
    <location>
        <begin position="1583"/>
        <end position="1596"/>
    </location>
</feature>
<feature type="region of interest" description="Disordered" evidence="6">
    <location>
        <begin position="1582"/>
        <end position="1610"/>
    </location>
</feature>
<evidence type="ECO:0000256" key="3">
    <source>
        <dbReference type="ARBA" id="ARBA00022989"/>
    </source>
</evidence>
<feature type="transmembrane region" description="Helical" evidence="7">
    <location>
        <begin position="1526"/>
        <end position="1546"/>
    </location>
</feature>
<comment type="subcellular location">
    <subcellularLocation>
        <location evidence="1">Membrane</location>
        <topology evidence="1">Multi-pass membrane protein</topology>
    </subcellularLocation>
</comment>
<dbReference type="SUPFAM" id="SSF53822">
    <property type="entry name" value="Periplasmic binding protein-like I"/>
    <property type="match status" value="1"/>
</dbReference>
<keyword evidence="3 7" id="KW-1133">Transmembrane helix</keyword>
<feature type="transmembrane region" description="Helical" evidence="7">
    <location>
        <begin position="1363"/>
        <end position="1385"/>
    </location>
</feature>
<dbReference type="STRING" id="765915.A0A1Y2GYF0"/>
<feature type="transmembrane region" description="Helical" evidence="7">
    <location>
        <begin position="1495"/>
        <end position="1514"/>
    </location>
</feature>
<evidence type="ECO:0000313" key="10">
    <source>
        <dbReference type="EMBL" id="ORZ26834.1"/>
    </source>
</evidence>
<protein>
    <recommendedName>
        <fullName evidence="12">G-protein coupled receptors family 3 profile domain-containing protein</fullName>
    </recommendedName>
</protein>
<accession>A0A1Y2GYF0</accession>
<evidence type="ECO:0000313" key="11">
    <source>
        <dbReference type="Proteomes" id="UP000193411"/>
    </source>
</evidence>
<feature type="transmembrane region" description="Helical" evidence="7">
    <location>
        <begin position="1552"/>
        <end position="1572"/>
    </location>
</feature>
<feature type="transmembrane region" description="Helical" evidence="7">
    <location>
        <begin position="1397"/>
        <end position="1416"/>
    </location>
</feature>
<reference evidence="10 11" key="1">
    <citation type="submission" date="2016-07" db="EMBL/GenBank/DDBJ databases">
        <title>Pervasive Adenine N6-methylation of Active Genes in Fungi.</title>
        <authorList>
            <consortium name="DOE Joint Genome Institute"/>
            <person name="Mondo S.J."/>
            <person name="Dannebaum R.O."/>
            <person name="Kuo R.C."/>
            <person name="Labutti K."/>
            <person name="Haridas S."/>
            <person name="Kuo A."/>
            <person name="Salamov A."/>
            <person name="Ahrendt S.R."/>
            <person name="Lipzen A."/>
            <person name="Sullivan W."/>
            <person name="Andreopoulos W.B."/>
            <person name="Clum A."/>
            <person name="Lindquist E."/>
            <person name="Daum C."/>
            <person name="Ramamoorthy G.K."/>
            <person name="Gryganskyi A."/>
            <person name="Culley D."/>
            <person name="Magnuson J.K."/>
            <person name="James T.Y."/>
            <person name="O'Malley M.A."/>
            <person name="Stajich J.E."/>
            <person name="Spatafora J.W."/>
            <person name="Visel A."/>
            <person name="Grigoriev I.V."/>
        </authorList>
    </citation>
    <scope>NUCLEOTIDE SEQUENCE [LARGE SCALE GENOMIC DNA]</scope>
    <source>
        <strain evidence="10 11">PL171</strain>
    </source>
</reference>
<gene>
    <name evidence="10" type="ORF">BCR44DRAFT_28394</name>
</gene>
<dbReference type="InterPro" id="IPR050726">
    <property type="entry name" value="mGluR"/>
</dbReference>
<dbReference type="Pfam" id="PF00003">
    <property type="entry name" value="7tm_3"/>
    <property type="match status" value="1"/>
</dbReference>
<evidence type="ECO:0000259" key="9">
    <source>
        <dbReference type="Pfam" id="PF01094"/>
    </source>
</evidence>
<dbReference type="InterPro" id="IPR001828">
    <property type="entry name" value="ANF_lig-bd_rcpt"/>
</dbReference>
<feature type="transmembrane region" description="Helical" evidence="7">
    <location>
        <begin position="1437"/>
        <end position="1460"/>
    </location>
</feature>
<evidence type="ECO:0000256" key="5">
    <source>
        <dbReference type="ARBA" id="ARBA00023180"/>
    </source>
</evidence>
<dbReference type="GO" id="GO:0004930">
    <property type="term" value="F:G protein-coupled receptor activity"/>
    <property type="evidence" value="ECO:0007669"/>
    <property type="project" value="InterPro"/>
</dbReference>
<organism evidence="10 11">
    <name type="scientific">Catenaria anguillulae PL171</name>
    <dbReference type="NCBI Taxonomy" id="765915"/>
    <lineage>
        <taxon>Eukaryota</taxon>
        <taxon>Fungi</taxon>
        <taxon>Fungi incertae sedis</taxon>
        <taxon>Blastocladiomycota</taxon>
        <taxon>Blastocladiomycetes</taxon>
        <taxon>Blastocladiales</taxon>
        <taxon>Catenariaceae</taxon>
        <taxon>Catenaria</taxon>
    </lineage>
</organism>
<evidence type="ECO:0000256" key="4">
    <source>
        <dbReference type="ARBA" id="ARBA00023136"/>
    </source>
</evidence>
<feature type="region of interest" description="Disordered" evidence="6">
    <location>
        <begin position="208"/>
        <end position="238"/>
    </location>
</feature>
<dbReference type="InterPro" id="IPR017978">
    <property type="entry name" value="GPCR_3_C"/>
</dbReference>
<evidence type="ECO:0000256" key="2">
    <source>
        <dbReference type="ARBA" id="ARBA00022692"/>
    </source>
</evidence>
<evidence type="ECO:0000256" key="7">
    <source>
        <dbReference type="SAM" id="Phobius"/>
    </source>
</evidence>
<keyword evidence="5" id="KW-0325">Glycoprotein</keyword>
<proteinExistence type="predicted"/>
<evidence type="ECO:0008006" key="12">
    <source>
        <dbReference type="Google" id="ProtNLM"/>
    </source>
</evidence>
<keyword evidence="4 7" id="KW-0472">Membrane</keyword>
<evidence type="ECO:0000256" key="6">
    <source>
        <dbReference type="SAM" id="MobiDB-lite"/>
    </source>
</evidence>
<dbReference type="GO" id="GO:0016020">
    <property type="term" value="C:membrane"/>
    <property type="evidence" value="ECO:0007669"/>
    <property type="project" value="UniProtKB-SubCell"/>
</dbReference>
<dbReference type="Proteomes" id="UP000193411">
    <property type="component" value="Unassembled WGS sequence"/>
</dbReference>
<feature type="transmembrane region" description="Helical" evidence="7">
    <location>
        <begin position="1327"/>
        <end position="1351"/>
    </location>
</feature>
<feature type="domain" description="G-protein coupled receptors family 3 profile" evidence="8">
    <location>
        <begin position="1322"/>
        <end position="1542"/>
    </location>
</feature>
<dbReference type="PANTHER" id="PTHR24060">
    <property type="entry name" value="METABOTROPIC GLUTAMATE RECEPTOR"/>
    <property type="match status" value="1"/>
</dbReference>
<evidence type="ECO:0000259" key="8">
    <source>
        <dbReference type="Pfam" id="PF00003"/>
    </source>
</evidence>
<dbReference type="Pfam" id="PF01094">
    <property type="entry name" value="ANF_receptor"/>
    <property type="match status" value="1"/>
</dbReference>
<comment type="caution">
    <text evidence="10">The sequence shown here is derived from an EMBL/GenBank/DDBJ whole genome shotgun (WGS) entry which is preliminary data.</text>
</comment>
<dbReference type="OrthoDB" id="5984008at2759"/>